<feature type="chain" id="PRO_5004740888" evidence="5">
    <location>
        <begin position="26"/>
        <end position="258"/>
    </location>
</feature>
<dbReference type="InterPro" id="IPR036728">
    <property type="entry name" value="PBP_GOBP_sf"/>
</dbReference>
<proteinExistence type="evidence at transcript level"/>
<dbReference type="AlphaFoldDB" id="V5T6V4"/>
<reference evidence="7" key="1">
    <citation type="journal article" date="2014" name="Comp. Biochem. Physiol. B, Biochem. Mol. Biol.">
        <title>Molecular characterization, expression profiling, and binding properties of odorant binding protein genes in the whitebacked planthopper, Sogatella furcifera.</title>
        <authorList>
            <person name="He M."/>
            <person name="He P."/>
        </authorList>
    </citation>
    <scope>NUCLEOTIDE SEQUENCE</scope>
</reference>
<accession>V5T6V4</accession>
<evidence type="ECO:0000313" key="7">
    <source>
        <dbReference type="EMBL" id="AHB59659.1"/>
    </source>
</evidence>
<evidence type="ECO:0000256" key="5">
    <source>
        <dbReference type="SAM" id="SignalP"/>
    </source>
</evidence>
<dbReference type="GO" id="GO:0005549">
    <property type="term" value="F:odorant binding"/>
    <property type="evidence" value="ECO:0007669"/>
    <property type="project" value="InterPro"/>
</dbReference>
<keyword evidence="5" id="KW-0732">Signal</keyword>
<evidence type="ECO:0000256" key="4">
    <source>
        <dbReference type="SAM" id="MobiDB-lite"/>
    </source>
</evidence>
<evidence type="ECO:0000259" key="6">
    <source>
        <dbReference type="Pfam" id="PF22651"/>
    </source>
</evidence>
<feature type="signal peptide" evidence="5">
    <location>
        <begin position="1"/>
        <end position="25"/>
    </location>
</feature>
<dbReference type="Gene3D" id="1.10.238.270">
    <property type="match status" value="1"/>
</dbReference>
<dbReference type="PANTHER" id="PTHR21066:SF3">
    <property type="entry name" value="IP02236P"/>
    <property type="match status" value="1"/>
</dbReference>
<feature type="region of interest" description="Disordered" evidence="4">
    <location>
        <begin position="113"/>
        <end position="136"/>
    </location>
</feature>
<comment type="subcellular location">
    <subcellularLocation>
        <location evidence="1">Secreted</location>
    </subcellularLocation>
</comment>
<protein>
    <submittedName>
        <fullName evidence="7">Odorant-binding protein 7</fullName>
    </submittedName>
</protein>
<name>V5T6V4_SOGFU</name>
<dbReference type="InterPro" id="IPR054577">
    <property type="entry name" value="OBP47-like_dom"/>
</dbReference>
<evidence type="ECO:0000256" key="3">
    <source>
        <dbReference type="ARBA" id="ARBA00022525"/>
    </source>
</evidence>
<evidence type="ECO:0000256" key="1">
    <source>
        <dbReference type="ARBA" id="ARBA00004613"/>
    </source>
</evidence>
<dbReference type="EMBL" id="KF732017">
    <property type="protein sequence ID" value="AHB59659.1"/>
    <property type="molecule type" value="mRNA"/>
</dbReference>
<keyword evidence="3" id="KW-0964">Secreted</keyword>
<sequence>MCSLRMKSVSLCILFVVVAITVSSAQYGPIALSTAQSAATAGLPPSATNKVDTFNRVRREALEANERVVRESSEEEDEACKPTKAEHEAKMCCDLPLVYRGTPELFKACREELGFPDHKPPPPPPSSDGHGPHGHPQRGMCVAECLFNRTGLLENGKINKEALKKALDEYLKTDGAWKDVATTTLEICYDAQTRGDFKPDNEKFTSGSSEFLKCFTRNLFMDCIPEKWTDSEECKKMKEKIDKCPKMLPPALFNKRPH</sequence>
<dbReference type="PANTHER" id="PTHR21066">
    <property type="entry name" value="ODORANT-BINDING PROTEIN 59A-RELATED"/>
    <property type="match status" value="1"/>
</dbReference>
<dbReference type="GO" id="GO:0005576">
    <property type="term" value="C:extracellular region"/>
    <property type="evidence" value="ECO:0007669"/>
    <property type="project" value="UniProtKB-SubCell"/>
</dbReference>
<feature type="domain" description="OBP47-like" evidence="6">
    <location>
        <begin position="138"/>
        <end position="239"/>
    </location>
</feature>
<comment type="similarity">
    <text evidence="2">Belongs to the PBP/GOBP family.</text>
</comment>
<dbReference type="SUPFAM" id="SSF47565">
    <property type="entry name" value="Insect pheromone/odorant-binding proteins"/>
    <property type="match status" value="1"/>
</dbReference>
<organism evidence="7">
    <name type="scientific">Sogatella furcifera</name>
    <name type="common">White-backed planthopper</name>
    <dbReference type="NCBI Taxonomy" id="113103"/>
    <lineage>
        <taxon>Eukaryota</taxon>
        <taxon>Metazoa</taxon>
        <taxon>Ecdysozoa</taxon>
        <taxon>Arthropoda</taxon>
        <taxon>Hexapoda</taxon>
        <taxon>Insecta</taxon>
        <taxon>Pterygota</taxon>
        <taxon>Neoptera</taxon>
        <taxon>Paraneoptera</taxon>
        <taxon>Hemiptera</taxon>
        <taxon>Auchenorrhyncha</taxon>
        <taxon>Fulgoroidea</taxon>
        <taxon>Delphacidae</taxon>
        <taxon>Delphacinae</taxon>
        <taxon>Sogatella</taxon>
    </lineage>
</organism>
<dbReference type="InterPro" id="IPR052295">
    <property type="entry name" value="Odorant-binding_protein"/>
</dbReference>
<dbReference type="SMR" id="V5T6V4"/>
<dbReference type="Pfam" id="PF22651">
    <property type="entry name" value="OBP47_like"/>
    <property type="match status" value="1"/>
</dbReference>
<evidence type="ECO:0000256" key="2">
    <source>
        <dbReference type="ARBA" id="ARBA00008098"/>
    </source>
</evidence>